<feature type="compositionally biased region" description="Low complexity" evidence="4">
    <location>
        <begin position="224"/>
        <end position="235"/>
    </location>
</feature>
<feature type="compositionally biased region" description="Pro residues" evidence="4">
    <location>
        <begin position="273"/>
        <end position="284"/>
    </location>
</feature>
<dbReference type="Pfam" id="PF00076">
    <property type="entry name" value="RRM_1"/>
    <property type="match status" value="1"/>
</dbReference>
<proteinExistence type="predicted"/>
<evidence type="ECO:0000256" key="1">
    <source>
        <dbReference type="ARBA" id="ARBA00022737"/>
    </source>
</evidence>
<dbReference type="EMBL" id="BQXS01012483">
    <property type="protein sequence ID" value="GKT23730.1"/>
    <property type="molecule type" value="Genomic_DNA"/>
</dbReference>
<dbReference type="SMART" id="SM00360">
    <property type="entry name" value="RRM"/>
    <property type="match status" value="2"/>
</dbReference>
<keyword evidence="1" id="KW-0677">Repeat</keyword>
<accession>A0ABQ5K0H1</accession>
<feature type="compositionally biased region" description="Low complexity" evidence="4">
    <location>
        <begin position="190"/>
        <end position="207"/>
    </location>
</feature>
<dbReference type="PROSITE" id="PS50102">
    <property type="entry name" value="RRM"/>
    <property type="match status" value="2"/>
</dbReference>
<dbReference type="CDD" id="cd00590">
    <property type="entry name" value="RRM_SF"/>
    <property type="match status" value="1"/>
</dbReference>
<dbReference type="Gene3D" id="3.30.70.330">
    <property type="match status" value="2"/>
</dbReference>
<evidence type="ECO:0000256" key="4">
    <source>
        <dbReference type="SAM" id="MobiDB-lite"/>
    </source>
</evidence>
<dbReference type="Proteomes" id="UP001057375">
    <property type="component" value="Unassembled WGS sequence"/>
</dbReference>
<organism evidence="6 7">
    <name type="scientific">Aduncisulcus paluster</name>
    <dbReference type="NCBI Taxonomy" id="2918883"/>
    <lineage>
        <taxon>Eukaryota</taxon>
        <taxon>Metamonada</taxon>
        <taxon>Carpediemonas-like organisms</taxon>
        <taxon>Aduncisulcus</taxon>
    </lineage>
</organism>
<evidence type="ECO:0000313" key="6">
    <source>
        <dbReference type="EMBL" id="GKT23730.1"/>
    </source>
</evidence>
<evidence type="ECO:0000259" key="5">
    <source>
        <dbReference type="PROSITE" id="PS50102"/>
    </source>
</evidence>
<feature type="domain" description="RRM" evidence="5">
    <location>
        <begin position="93"/>
        <end position="170"/>
    </location>
</feature>
<dbReference type="PANTHER" id="PTHR24012">
    <property type="entry name" value="RNA BINDING PROTEIN"/>
    <property type="match status" value="1"/>
</dbReference>
<feature type="region of interest" description="Disordered" evidence="4">
    <location>
        <begin position="174"/>
        <end position="303"/>
    </location>
</feature>
<dbReference type="InterPro" id="IPR012677">
    <property type="entry name" value="Nucleotide-bd_a/b_plait_sf"/>
</dbReference>
<dbReference type="InterPro" id="IPR035979">
    <property type="entry name" value="RBD_domain_sf"/>
</dbReference>
<dbReference type="SUPFAM" id="SSF54928">
    <property type="entry name" value="RNA-binding domain, RBD"/>
    <property type="match status" value="2"/>
</dbReference>
<name>A0ABQ5K0H1_9EUKA</name>
<dbReference type="InterPro" id="IPR000504">
    <property type="entry name" value="RRM_dom"/>
</dbReference>
<evidence type="ECO:0000256" key="3">
    <source>
        <dbReference type="PROSITE-ProRule" id="PRU00176"/>
    </source>
</evidence>
<feature type="compositionally biased region" description="Low complexity" evidence="4">
    <location>
        <begin position="403"/>
        <end position="449"/>
    </location>
</feature>
<sequence length="515" mass="56784">MYPIPKIYVGNIPELVTEEALQDICLKFGSVEKVKFITYSSGKPKGYGFVTFTDMDAAQNAVKELKANGYTTGFAKKVDINEELKRLSDPESKNLYFCHIPKQWNEDDLKAHVVKATTRVPEDIYILRHQETHESKGVGFATMKSHSEAQDVISALSEEDGVIRVRFAFNEQQRSARRKYNQIYEKGGMSSVPSRSMERSGSSRGIGQRSGGRDGFIGSRQSGHMHPTQQHHPPMGAHHQQPPPPTHSGAPSMPPHHGHGQRPASAIGMSHPTMPPHSTPPPQFPMFDIVPPRSIPPRSEGETDEQYFSRIDSFLKVLHSYLGHLGRYVTVVNQVLPSLPPLPHPTQMTLFTASQNAASIIHNFKNPNPSAAPYPMQGMPPPGHPGQADARAHHPMPGMPTLPGQGPQRGPMPGQGQPGQGQVEQGPQSSGQSSRVPPHMMHPPMAHPHGVPPHPHPAHQRGPADHQGQGMPHGAMDRQRMHPSVMRDMEQRRAPPQMDEGSSEEFDNGRYKGEE</sequence>
<comment type="caution">
    <text evidence="6">The sequence shown here is derived from an EMBL/GenBank/DDBJ whole genome shotgun (WGS) entry which is preliminary data.</text>
</comment>
<keyword evidence="7" id="KW-1185">Reference proteome</keyword>
<reference evidence="6" key="1">
    <citation type="submission" date="2022-03" db="EMBL/GenBank/DDBJ databases">
        <title>Draft genome sequence of Aduncisulcus paluster, a free-living microaerophilic Fornicata.</title>
        <authorList>
            <person name="Yuyama I."/>
            <person name="Kume K."/>
            <person name="Tamura T."/>
            <person name="Inagaki Y."/>
            <person name="Hashimoto T."/>
        </authorList>
    </citation>
    <scope>NUCLEOTIDE SEQUENCE</scope>
    <source>
        <strain evidence="6">NY0171</strain>
    </source>
</reference>
<protein>
    <recommendedName>
        <fullName evidence="5">RRM domain-containing protein</fullName>
    </recommendedName>
</protein>
<gene>
    <name evidence="6" type="ORF">ADUPG1_012514</name>
</gene>
<evidence type="ECO:0000256" key="2">
    <source>
        <dbReference type="ARBA" id="ARBA00022884"/>
    </source>
</evidence>
<keyword evidence="2 3" id="KW-0694">RNA-binding</keyword>
<feature type="domain" description="RRM" evidence="5">
    <location>
        <begin position="5"/>
        <end position="85"/>
    </location>
</feature>
<feature type="region of interest" description="Disordered" evidence="4">
    <location>
        <begin position="364"/>
        <end position="515"/>
    </location>
</feature>
<feature type="compositionally biased region" description="Basic and acidic residues" evidence="4">
    <location>
        <begin position="475"/>
        <end position="493"/>
    </location>
</feature>
<evidence type="ECO:0000313" key="7">
    <source>
        <dbReference type="Proteomes" id="UP001057375"/>
    </source>
</evidence>